<name>A0ABR8L5G7_9ACTN</name>
<evidence type="ECO:0000256" key="2">
    <source>
        <dbReference type="ARBA" id="ARBA00022729"/>
    </source>
</evidence>
<dbReference type="InterPro" id="IPR051601">
    <property type="entry name" value="Serine_prot/Carboxylest_S33"/>
</dbReference>
<comment type="caution">
    <text evidence="6">The sequence shown here is derived from an EMBL/GenBank/DDBJ whole genome shotgun (WGS) entry which is preliminary data.</text>
</comment>
<keyword evidence="3 6" id="KW-0378">Hydrolase</keyword>
<dbReference type="Gene3D" id="3.40.50.1820">
    <property type="entry name" value="alpha/beta hydrolase"/>
    <property type="match status" value="1"/>
</dbReference>
<dbReference type="InterPro" id="IPR029058">
    <property type="entry name" value="AB_hydrolase_fold"/>
</dbReference>
<comment type="similarity">
    <text evidence="1">Belongs to the peptidase S33 family.</text>
</comment>
<gene>
    <name evidence="6" type="ORF">IEQ31_18645</name>
</gene>
<feature type="domain" description="AB hydrolase-1" evidence="4">
    <location>
        <begin position="165"/>
        <end position="357"/>
    </location>
</feature>
<dbReference type="Pfam" id="PF00561">
    <property type="entry name" value="Abhydrolase_1"/>
    <property type="match status" value="1"/>
</dbReference>
<evidence type="ECO:0000256" key="3">
    <source>
        <dbReference type="ARBA" id="ARBA00022801"/>
    </source>
</evidence>
<dbReference type="GO" id="GO:0016787">
    <property type="term" value="F:hydrolase activity"/>
    <property type="evidence" value="ECO:0007669"/>
    <property type="project" value="UniProtKB-KW"/>
</dbReference>
<evidence type="ECO:0000259" key="5">
    <source>
        <dbReference type="Pfam" id="PF08386"/>
    </source>
</evidence>
<proteinExistence type="inferred from homology"/>
<evidence type="ECO:0000313" key="6">
    <source>
        <dbReference type="EMBL" id="MBD3145197.1"/>
    </source>
</evidence>
<dbReference type="SUPFAM" id="SSF53474">
    <property type="entry name" value="alpha/beta-Hydrolases"/>
    <property type="match status" value="1"/>
</dbReference>
<keyword evidence="7" id="KW-1185">Reference proteome</keyword>
<dbReference type="EMBL" id="JACXRZ010000013">
    <property type="protein sequence ID" value="MBD3145197.1"/>
    <property type="molecule type" value="Genomic_DNA"/>
</dbReference>
<accession>A0ABR8L5G7</accession>
<protein>
    <submittedName>
        <fullName evidence="6">Alpha/beta fold hydrolase</fullName>
    </submittedName>
</protein>
<dbReference type="InterPro" id="IPR000073">
    <property type="entry name" value="AB_hydrolase_1"/>
</dbReference>
<evidence type="ECO:0000313" key="7">
    <source>
        <dbReference type="Proteomes" id="UP000653231"/>
    </source>
</evidence>
<feature type="domain" description="Peptidase S33 tripeptidyl aminopeptidase-like C-terminal" evidence="5">
    <location>
        <begin position="469"/>
        <end position="564"/>
    </location>
</feature>
<dbReference type="Pfam" id="PF08386">
    <property type="entry name" value="Abhydrolase_4"/>
    <property type="match status" value="1"/>
</dbReference>
<dbReference type="PANTHER" id="PTHR43248:SF29">
    <property type="entry name" value="TRIPEPTIDYL AMINOPEPTIDASE"/>
    <property type="match status" value="1"/>
</dbReference>
<dbReference type="Proteomes" id="UP000653231">
    <property type="component" value="Unassembled WGS sequence"/>
</dbReference>
<dbReference type="PANTHER" id="PTHR43248">
    <property type="entry name" value="2-SUCCINYL-6-HYDROXY-2,4-CYCLOHEXADIENE-1-CARBOXYLATE SYNTHASE"/>
    <property type="match status" value="1"/>
</dbReference>
<keyword evidence="2" id="KW-0732">Signal</keyword>
<dbReference type="InterPro" id="IPR013595">
    <property type="entry name" value="Pept_S33_TAP-like_C"/>
</dbReference>
<organism evidence="6 7">
    <name type="scientific">Microbispora bryophytorum subsp. camponoti</name>
    <dbReference type="NCBI Taxonomy" id="1677852"/>
    <lineage>
        <taxon>Bacteria</taxon>
        <taxon>Bacillati</taxon>
        <taxon>Actinomycetota</taxon>
        <taxon>Actinomycetes</taxon>
        <taxon>Streptosporangiales</taxon>
        <taxon>Streptosporangiaceae</taxon>
        <taxon>Microbispora</taxon>
    </lineage>
</organism>
<sequence length="596" mass="64015">MPRPYEVSAHSVKVISRRTRSSGTGPVALPGIPVATQWANKTRIHRTDEAVLLIQSDFRIDINRPQLVLHGGTPNGGRVRVRLTVVVSSLIAALLPLSPVAAGTGEQGRDGPTPSVTWTPCAGDPTADCGTLAVPIDWARPRGATIDLALVRRKATDPAARVGSLVVNPGGPGGSGVDAVLERVLTFSPEITRRFDLVGFDPRGVARSHPVVCSAALAYQAPDPLALRSQADFAALVAYNQRLREDCRARTGPLADHVDTLSVVRDLDAIRAALGDEKLTYYGVSYGTLIGQLYAERFPGRVRALALDSNMDHSLGTGAFLDTETATVQDSFDEFVSWCDRTEACALHGKDVRALWAGLIARADRGELPFPGDPSIFLNRTSLLSLVFGAFYGPAWSQLADALVALDTGTRPSVSSLVEPRRQEDDVVENPAQVFCEDYLVPVRDFREYAAHLDRATRIAPDMRISPLAISMIAACLGQPTPIPNPQHQLRVAPNAQVLLGNAVHDPATPYSWAASTARQIGRAGVLLTYEGWGHGIYGRGDCTTGAFDRYLVSRTLPARGTRCPAVPPAEATLRRAPWPVPSGPVPGLPGWRFRS</sequence>
<evidence type="ECO:0000256" key="1">
    <source>
        <dbReference type="ARBA" id="ARBA00010088"/>
    </source>
</evidence>
<evidence type="ECO:0000259" key="4">
    <source>
        <dbReference type="Pfam" id="PF00561"/>
    </source>
</evidence>
<reference evidence="6 7" key="1">
    <citation type="submission" date="2020-09" db="EMBL/GenBank/DDBJ databases">
        <title>Actinomycete isolated from the Camponotus japonicus Mayr.</title>
        <authorList>
            <person name="Gong X."/>
        </authorList>
    </citation>
    <scope>NUCLEOTIDE SEQUENCE [LARGE SCALE GENOMIC DNA]</scope>
    <source>
        <strain evidence="6 7">2C-HV3</strain>
    </source>
</reference>